<dbReference type="EC" id="2.1.2.9" evidence="2 5"/>
<dbReference type="HAMAP" id="MF_00182">
    <property type="entry name" value="Formyl_trans"/>
    <property type="match status" value="1"/>
</dbReference>
<dbReference type="EMBL" id="CP146612">
    <property type="protein sequence ID" value="WWX26247.1"/>
    <property type="molecule type" value="Genomic_DNA"/>
</dbReference>
<accession>A0ABZ2J5Q3</accession>
<reference evidence="8 9" key="1">
    <citation type="submission" date="2024-03" db="EMBL/GenBank/DDBJ databases">
        <title>A Dehalogenimonas Isolated from Estuarine Sediments Dihaloeliminates Chlorinated Alkanes.</title>
        <authorList>
            <person name="Yang Y."/>
            <person name="Wang H."/>
        </authorList>
    </citation>
    <scope>NUCLEOTIDE SEQUENCE [LARGE SCALE GENOMIC DNA]</scope>
    <source>
        <strain evidence="8 9">W</strain>
    </source>
</reference>
<dbReference type="RefSeq" id="WP_338739225.1">
    <property type="nucleotide sequence ID" value="NZ_CP146612.1"/>
</dbReference>
<dbReference type="PANTHER" id="PTHR11138">
    <property type="entry name" value="METHIONYL-TRNA FORMYLTRANSFERASE"/>
    <property type="match status" value="1"/>
</dbReference>
<organism evidence="8 9">
    <name type="scientific">Candidatus Dehalogenimonas loeffleri</name>
    <dbReference type="NCBI Taxonomy" id="3127115"/>
    <lineage>
        <taxon>Bacteria</taxon>
        <taxon>Bacillati</taxon>
        <taxon>Chloroflexota</taxon>
        <taxon>Dehalococcoidia</taxon>
        <taxon>Dehalococcoidales</taxon>
        <taxon>Dehalococcoidaceae</taxon>
        <taxon>Dehalogenimonas</taxon>
    </lineage>
</organism>
<dbReference type="SUPFAM" id="SSF50486">
    <property type="entry name" value="FMT C-terminal domain-like"/>
    <property type="match status" value="1"/>
</dbReference>
<dbReference type="Gene3D" id="3.40.50.12230">
    <property type="match status" value="1"/>
</dbReference>
<dbReference type="Pfam" id="PF02911">
    <property type="entry name" value="Formyl_trans_C"/>
    <property type="match status" value="1"/>
</dbReference>
<keyword evidence="4 5" id="KW-0648">Protein biosynthesis</keyword>
<evidence type="ECO:0000256" key="3">
    <source>
        <dbReference type="ARBA" id="ARBA00022679"/>
    </source>
</evidence>
<comment type="similarity">
    <text evidence="1 5">Belongs to the Fmt family.</text>
</comment>
<evidence type="ECO:0000256" key="2">
    <source>
        <dbReference type="ARBA" id="ARBA00012261"/>
    </source>
</evidence>
<dbReference type="CDD" id="cd08646">
    <property type="entry name" value="FMT_core_Met-tRNA-FMT_N"/>
    <property type="match status" value="1"/>
</dbReference>
<evidence type="ECO:0000313" key="9">
    <source>
        <dbReference type="Proteomes" id="UP001375370"/>
    </source>
</evidence>
<protein>
    <recommendedName>
        <fullName evidence="2 5">Methionyl-tRNA formyltransferase</fullName>
        <ecNumber evidence="2 5">2.1.2.9</ecNumber>
    </recommendedName>
</protein>
<evidence type="ECO:0000256" key="1">
    <source>
        <dbReference type="ARBA" id="ARBA00010699"/>
    </source>
</evidence>
<feature type="domain" description="Formyl transferase C-terminal" evidence="7">
    <location>
        <begin position="204"/>
        <end position="304"/>
    </location>
</feature>
<dbReference type="InterPro" id="IPR041711">
    <property type="entry name" value="Met-tRNA-FMT_N"/>
</dbReference>
<dbReference type="InterPro" id="IPR002376">
    <property type="entry name" value="Formyl_transf_N"/>
</dbReference>
<dbReference type="InterPro" id="IPR005793">
    <property type="entry name" value="Formyl_trans_C"/>
</dbReference>
<dbReference type="NCBIfam" id="TIGR00460">
    <property type="entry name" value="fmt"/>
    <property type="match status" value="1"/>
</dbReference>
<dbReference type="PROSITE" id="PS00373">
    <property type="entry name" value="GART"/>
    <property type="match status" value="1"/>
</dbReference>
<evidence type="ECO:0000256" key="5">
    <source>
        <dbReference type="HAMAP-Rule" id="MF_00182"/>
    </source>
</evidence>
<evidence type="ECO:0000259" key="7">
    <source>
        <dbReference type="Pfam" id="PF02911"/>
    </source>
</evidence>
<feature type="binding site" evidence="5">
    <location>
        <begin position="109"/>
        <end position="112"/>
    </location>
    <ligand>
        <name>(6S)-5,6,7,8-tetrahydrofolate</name>
        <dbReference type="ChEBI" id="CHEBI:57453"/>
    </ligand>
</feature>
<evidence type="ECO:0000313" key="8">
    <source>
        <dbReference type="EMBL" id="WWX26247.1"/>
    </source>
</evidence>
<dbReference type="Pfam" id="PF00551">
    <property type="entry name" value="Formyl_trans_N"/>
    <property type="match status" value="1"/>
</dbReference>
<dbReference type="CDD" id="cd08704">
    <property type="entry name" value="Met_tRNA_FMT_C"/>
    <property type="match status" value="1"/>
</dbReference>
<sequence length="312" mass="33284">MKIVFMGTPDFAVPALAGLIAEGYQIAAVYTRPDAPAGRGRTLSSSPIKRLAESHQLEIRQPHSLRSEEARHELQLLNPDVIVVAAYGLILPQAVLDIPRLSCVNIHASLLPRHRGAAPIAAAIAAGDNFSGISIMRMDKGIDTGGIYSRAMIPIFDHDTTGYLTERLATVGIAALLDVLPQLESGTITEVPQPAEGTTYAPMLTKDDGRIDWRQSAVVIWRQARALQPWPGAFGTWGGKQLKLLETVPISMPTAVAPGTVVELPPAAAAPWGIATADGILGVCRLQMEGKRAVSASEFLRGQRGLIGTILE</sequence>
<dbReference type="SUPFAM" id="SSF53328">
    <property type="entry name" value="Formyltransferase"/>
    <property type="match status" value="1"/>
</dbReference>
<feature type="domain" description="Formyl transferase N-terminal" evidence="6">
    <location>
        <begin position="1"/>
        <end position="180"/>
    </location>
</feature>
<name>A0ABZ2J5Q3_9CHLR</name>
<comment type="function">
    <text evidence="5">Attaches a formyl group to the free amino group of methionyl-tRNA(fMet). The formyl group appears to play a dual role in the initiator identity of N-formylmethionyl-tRNA by promoting its recognition by IF2 and preventing the misappropriation of this tRNA by the elongation apparatus.</text>
</comment>
<gene>
    <name evidence="5 8" type="primary">fmt</name>
    <name evidence="8" type="ORF">V8247_04555</name>
</gene>
<keyword evidence="9" id="KW-1185">Reference proteome</keyword>
<comment type="catalytic activity">
    <reaction evidence="5">
        <text>L-methionyl-tRNA(fMet) + (6R)-10-formyltetrahydrofolate = N-formyl-L-methionyl-tRNA(fMet) + (6S)-5,6,7,8-tetrahydrofolate + H(+)</text>
        <dbReference type="Rhea" id="RHEA:24380"/>
        <dbReference type="Rhea" id="RHEA-COMP:9952"/>
        <dbReference type="Rhea" id="RHEA-COMP:9953"/>
        <dbReference type="ChEBI" id="CHEBI:15378"/>
        <dbReference type="ChEBI" id="CHEBI:57453"/>
        <dbReference type="ChEBI" id="CHEBI:78530"/>
        <dbReference type="ChEBI" id="CHEBI:78844"/>
        <dbReference type="ChEBI" id="CHEBI:195366"/>
        <dbReference type="EC" id="2.1.2.9"/>
    </reaction>
</comment>
<proteinExistence type="inferred from homology"/>
<dbReference type="InterPro" id="IPR005794">
    <property type="entry name" value="Fmt"/>
</dbReference>
<evidence type="ECO:0000259" key="6">
    <source>
        <dbReference type="Pfam" id="PF00551"/>
    </source>
</evidence>
<dbReference type="InterPro" id="IPR036477">
    <property type="entry name" value="Formyl_transf_N_sf"/>
</dbReference>
<keyword evidence="3 5" id="KW-0808">Transferase</keyword>
<dbReference type="GO" id="GO:0004479">
    <property type="term" value="F:methionyl-tRNA formyltransferase activity"/>
    <property type="evidence" value="ECO:0007669"/>
    <property type="project" value="UniProtKB-EC"/>
</dbReference>
<dbReference type="InterPro" id="IPR001555">
    <property type="entry name" value="GART_AS"/>
</dbReference>
<dbReference type="InterPro" id="IPR044135">
    <property type="entry name" value="Met-tRNA-FMT_C"/>
</dbReference>
<evidence type="ECO:0000256" key="4">
    <source>
        <dbReference type="ARBA" id="ARBA00022917"/>
    </source>
</evidence>
<dbReference type="Proteomes" id="UP001375370">
    <property type="component" value="Chromosome"/>
</dbReference>
<dbReference type="InterPro" id="IPR011034">
    <property type="entry name" value="Formyl_transferase-like_C_sf"/>
</dbReference>
<dbReference type="PANTHER" id="PTHR11138:SF5">
    <property type="entry name" value="METHIONYL-TRNA FORMYLTRANSFERASE, MITOCHONDRIAL"/>
    <property type="match status" value="1"/>
</dbReference>